<evidence type="ECO:0000256" key="9">
    <source>
        <dbReference type="ARBA" id="ARBA00023140"/>
    </source>
</evidence>
<organism evidence="20 21">
    <name type="scientific">Saponaria officinalis</name>
    <name type="common">Common soapwort</name>
    <name type="synonym">Lychnis saponaria</name>
    <dbReference type="NCBI Taxonomy" id="3572"/>
    <lineage>
        <taxon>Eukaryota</taxon>
        <taxon>Viridiplantae</taxon>
        <taxon>Streptophyta</taxon>
        <taxon>Embryophyta</taxon>
        <taxon>Tracheophyta</taxon>
        <taxon>Spermatophyta</taxon>
        <taxon>Magnoliopsida</taxon>
        <taxon>eudicotyledons</taxon>
        <taxon>Gunneridae</taxon>
        <taxon>Pentapetalae</taxon>
        <taxon>Caryophyllales</taxon>
        <taxon>Caryophyllaceae</taxon>
        <taxon>Caryophylleae</taxon>
        <taxon>Saponaria</taxon>
    </lineage>
</organism>
<feature type="domain" description="Peroxisomal membrane protein PEX14-like KPWE" evidence="18">
    <location>
        <begin position="318"/>
        <end position="366"/>
    </location>
</feature>
<evidence type="ECO:0000256" key="14">
    <source>
        <dbReference type="RuleBase" id="RU367032"/>
    </source>
</evidence>
<comment type="function">
    <text evidence="12 14">Component of the PEX13-PEX14 docking complex, a translocon channel that specifically mediates the import of peroxisomal cargo proteins bound to PEX5 receptor. The PEX13-PEX14 docking complex forms a large import pore which can be opened to a diameter of about 9 nm. Mechanistically, PEX5 receptor along with cargo proteins associates with the PEX14 subunit of the PEX13-PEX14 docking complex in the cytosol, leading to the insertion of the receptor into the organelle membrane with the concomitant translocation of the cargo into the peroxisome matrix.</text>
</comment>
<feature type="transmembrane region" description="Helical" evidence="16">
    <location>
        <begin position="153"/>
        <end position="174"/>
    </location>
</feature>
<dbReference type="InterPro" id="IPR040554">
    <property type="entry name" value="KPWE_PEX14_dom"/>
</dbReference>
<dbReference type="InterPro" id="IPR006785">
    <property type="entry name" value="Pex14_N"/>
</dbReference>
<keyword evidence="9 14" id="KW-0576">Peroxisome</keyword>
<dbReference type="GO" id="GO:0016560">
    <property type="term" value="P:protein import into peroxisome matrix, docking"/>
    <property type="evidence" value="ECO:0007669"/>
    <property type="project" value="UniProtKB-UniRule"/>
</dbReference>
<dbReference type="Proteomes" id="UP001443914">
    <property type="component" value="Unassembled WGS sequence"/>
</dbReference>
<dbReference type="Pfam" id="PF17733">
    <property type="entry name" value="KPWE_dom"/>
    <property type="match status" value="1"/>
</dbReference>
<dbReference type="Gene3D" id="1.10.10.10">
    <property type="entry name" value="Winged helix-like DNA-binding domain superfamily/Winged helix DNA-binding domain"/>
    <property type="match status" value="1"/>
</dbReference>
<evidence type="ECO:0000256" key="5">
    <source>
        <dbReference type="ARBA" id="ARBA00022927"/>
    </source>
</evidence>
<evidence type="ECO:0000256" key="11">
    <source>
        <dbReference type="ARBA" id="ARBA00029691"/>
    </source>
</evidence>
<evidence type="ECO:0000259" key="17">
    <source>
        <dbReference type="Pfam" id="PF04695"/>
    </source>
</evidence>
<feature type="domain" description="Peroxisome membrane anchor protein Pex14p N-terminal" evidence="17">
    <location>
        <begin position="53"/>
        <end position="97"/>
    </location>
</feature>
<evidence type="ECO:0000256" key="12">
    <source>
        <dbReference type="ARBA" id="ARBA00053920"/>
    </source>
</evidence>
<evidence type="ECO:0000256" key="2">
    <source>
        <dbReference type="ARBA" id="ARBA00005443"/>
    </source>
</evidence>
<evidence type="ECO:0000256" key="6">
    <source>
        <dbReference type="ARBA" id="ARBA00022989"/>
    </source>
</evidence>
<keyword evidence="6 16" id="KW-1133">Transmembrane helix</keyword>
<feature type="region of interest" description="Disordered" evidence="15">
    <location>
        <begin position="336"/>
        <end position="380"/>
    </location>
</feature>
<evidence type="ECO:0000256" key="3">
    <source>
        <dbReference type="ARBA" id="ARBA00022448"/>
    </source>
</evidence>
<name>A0AAW1H1Y7_SAPOF</name>
<evidence type="ECO:0000256" key="15">
    <source>
        <dbReference type="SAM" id="MobiDB-lite"/>
    </source>
</evidence>
<dbReference type="Pfam" id="PF04695">
    <property type="entry name" value="Pex14_N"/>
    <property type="match status" value="1"/>
</dbReference>
<dbReference type="AlphaFoldDB" id="A0AAW1H1Y7"/>
<evidence type="ECO:0000256" key="8">
    <source>
        <dbReference type="ARBA" id="ARBA00023136"/>
    </source>
</evidence>
<evidence type="ECO:0000313" key="21">
    <source>
        <dbReference type="Proteomes" id="UP001443914"/>
    </source>
</evidence>
<comment type="subunit">
    <text evidence="13">Interacts with PEX13; forming the PEX13-PEX14 docking complex. Interacts with PEX5 (via WxxxF/Y motifs).</text>
</comment>
<comment type="subcellular location">
    <subcellularLocation>
        <location evidence="1">Peroxisome membrane</location>
        <topology evidence="1">Single-pass membrane protein</topology>
    </subcellularLocation>
</comment>
<evidence type="ECO:0000256" key="7">
    <source>
        <dbReference type="ARBA" id="ARBA00023010"/>
    </source>
</evidence>
<feature type="region of interest" description="Disordered" evidence="15">
    <location>
        <begin position="97"/>
        <end position="118"/>
    </location>
</feature>
<keyword evidence="7" id="KW-0811">Translocation</keyword>
<sequence>MANQSPQSNLTNDANNPLNPEPIQAALNDGQSTPELPQENSETSVFANSQPIREEQVQNAINFLSHPRVRGSPVIHRRNFLEKKGLTKEEIDEAFRRVPDPSPASTSGQPSAHQDTQAVTTTNNVAHAPVQAMMPVTATQSGVMSTTTRRFHWSHAVFAVGLLALSGVGTVLVLKKSIIPRLKSWIRRVVLDEEDSLERRPVGKPSLAEEAAAAAKAAAAAAADVARASQEMLLTKNEEKRCFAEFLSLLDVQIHEMRTMRKSLSKLEGQSNSAGRNSSRDEYLDGSFARSLQAANGKYDFDTRSVRSASPPASTEPPHPKSYAEIMAMVQRGERPPNVRDIDDRPPNPNQPISNPSLAPRSKPWEASQPSGYTNFISQPQFNDSSAPWWQKKNARITEVENGDGYKSVGGSIDAVVADRPPVRRWVPPQPPPVSMPEAAIAIRQPKSSIPKDGNLRAEEAVQPVSGLEELQRVAEFSESGGHLERNGGIMNSHVNVSEIQEKVTEV</sequence>
<feature type="region of interest" description="Disordered" evidence="15">
    <location>
        <begin position="1"/>
        <end position="46"/>
    </location>
</feature>
<dbReference type="FunFam" id="1.10.10.10:FF:000217">
    <property type="entry name" value="Peroxisomal membrane protein PEX14"/>
    <property type="match status" value="1"/>
</dbReference>
<evidence type="ECO:0000313" key="20">
    <source>
        <dbReference type="EMBL" id="KAK9669424.1"/>
    </source>
</evidence>
<comment type="caution">
    <text evidence="20">The sequence shown here is derived from an EMBL/GenBank/DDBJ whole genome shotgun (WGS) entry which is preliminary data.</text>
</comment>
<keyword evidence="5 14" id="KW-0653">Protein transport</keyword>
<feature type="compositionally biased region" description="Polar residues" evidence="15">
    <location>
        <begin position="1"/>
        <end position="18"/>
    </location>
</feature>
<dbReference type="InterPro" id="IPR036388">
    <property type="entry name" value="WH-like_DNA-bd_sf"/>
</dbReference>
<feature type="compositionally biased region" description="Basic and acidic residues" evidence="15">
    <location>
        <begin position="336"/>
        <end position="346"/>
    </location>
</feature>
<dbReference type="PANTHER" id="PTHR23058">
    <property type="entry name" value="PEROXISOMAL MEMBRANE PROTEIN PEX14"/>
    <property type="match status" value="1"/>
</dbReference>
<feature type="region of interest" description="Disordered" evidence="15">
    <location>
        <begin position="299"/>
        <end position="321"/>
    </location>
</feature>
<keyword evidence="8 14" id="KW-0472">Membrane</keyword>
<protein>
    <recommendedName>
        <fullName evidence="10 14">Peroxisomal membrane protein PEX14</fullName>
    </recommendedName>
    <alternativeName>
        <fullName evidence="11 14">Peroxin-14</fullName>
    </alternativeName>
</protein>
<feature type="compositionally biased region" description="Polar residues" evidence="15">
    <location>
        <begin position="103"/>
        <end position="118"/>
    </location>
</feature>
<evidence type="ECO:0000256" key="13">
    <source>
        <dbReference type="ARBA" id="ARBA00064754"/>
    </source>
</evidence>
<feature type="compositionally biased region" description="Polar residues" evidence="15">
    <location>
        <begin position="29"/>
        <end position="46"/>
    </location>
</feature>
<evidence type="ECO:0000256" key="10">
    <source>
        <dbReference type="ARBA" id="ARBA00029502"/>
    </source>
</evidence>
<dbReference type="GO" id="GO:0005102">
    <property type="term" value="F:signaling receptor binding"/>
    <property type="evidence" value="ECO:0007669"/>
    <property type="project" value="TreeGrafter"/>
</dbReference>
<evidence type="ECO:0000256" key="4">
    <source>
        <dbReference type="ARBA" id="ARBA00022692"/>
    </source>
</evidence>
<feature type="compositionally biased region" description="Polar residues" evidence="15">
    <location>
        <begin position="368"/>
        <end position="380"/>
    </location>
</feature>
<comment type="similarity">
    <text evidence="2 14">Belongs to the peroxin-14 family.</text>
</comment>
<evidence type="ECO:0000259" key="19">
    <source>
        <dbReference type="Pfam" id="PF23020"/>
    </source>
</evidence>
<gene>
    <name evidence="20" type="ORF">RND81_13G128800</name>
</gene>
<evidence type="ECO:0000256" key="16">
    <source>
        <dbReference type="SAM" id="Phobius"/>
    </source>
</evidence>
<feature type="domain" description="Peroxisomal membrane protein PEX14 central plants" evidence="19">
    <location>
        <begin position="150"/>
        <end position="268"/>
    </location>
</feature>
<dbReference type="GO" id="GO:0005778">
    <property type="term" value="C:peroxisomal membrane"/>
    <property type="evidence" value="ECO:0007669"/>
    <property type="project" value="UniProtKB-SubCell"/>
</dbReference>
<dbReference type="InterPro" id="IPR025655">
    <property type="entry name" value="PEX14"/>
</dbReference>
<proteinExistence type="inferred from homology"/>
<evidence type="ECO:0000256" key="1">
    <source>
        <dbReference type="ARBA" id="ARBA00004549"/>
    </source>
</evidence>
<dbReference type="GO" id="GO:1990429">
    <property type="term" value="C:peroxisomal importomer complex"/>
    <property type="evidence" value="ECO:0007669"/>
    <property type="project" value="TreeGrafter"/>
</dbReference>
<keyword evidence="3 14" id="KW-0813">Transport</keyword>
<evidence type="ECO:0000259" key="18">
    <source>
        <dbReference type="Pfam" id="PF17733"/>
    </source>
</evidence>
<dbReference type="EMBL" id="JBDFQZ010000013">
    <property type="protein sequence ID" value="KAK9669424.1"/>
    <property type="molecule type" value="Genomic_DNA"/>
</dbReference>
<dbReference type="InterPro" id="IPR054154">
    <property type="entry name" value="PEX14-like_M_plants"/>
</dbReference>
<accession>A0AAW1H1Y7</accession>
<dbReference type="PANTHER" id="PTHR23058:SF0">
    <property type="entry name" value="PEROXISOMAL MEMBRANE PROTEIN PEX14"/>
    <property type="match status" value="1"/>
</dbReference>
<keyword evidence="21" id="KW-1185">Reference proteome</keyword>
<reference evidence="20" key="1">
    <citation type="submission" date="2024-03" db="EMBL/GenBank/DDBJ databases">
        <title>WGS assembly of Saponaria officinalis var. Norfolk2.</title>
        <authorList>
            <person name="Jenkins J."/>
            <person name="Shu S."/>
            <person name="Grimwood J."/>
            <person name="Barry K."/>
            <person name="Goodstein D."/>
            <person name="Schmutz J."/>
            <person name="Leebens-Mack J."/>
            <person name="Osbourn A."/>
        </authorList>
    </citation>
    <scope>NUCLEOTIDE SEQUENCE [LARGE SCALE GENOMIC DNA]</scope>
    <source>
        <strain evidence="20">JIC</strain>
    </source>
</reference>
<dbReference type="Pfam" id="PF23020">
    <property type="entry name" value="PEX14-like_2nd"/>
    <property type="match status" value="1"/>
</dbReference>
<keyword evidence="4 16" id="KW-0812">Transmembrane</keyword>